<dbReference type="GO" id="GO:0000978">
    <property type="term" value="F:RNA polymerase II cis-regulatory region sequence-specific DNA binding"/>
    <property type="evidence" value="ECO:0007669"/>
    <property type="project" value="TreeGrafter"/>
</dbReference>
<dbReference type="Gene3D" id="3.30.160.60">
    <property type="entry name" value="Classic Zinc Finger"/>
    <property type="match status" value="2"/>
</dbReference>
<dbReference type="GO" id="GO:0000981">
    <property type="term" value="F:DNA-binding transcription factor activity, RNA polymerase II-specific"/>
    <property type="evidence" value="ECO:0007669"/>
    <property type="project" value="TreeGrafter"/>
</dbReference>
<name>A0A669EJ12_ORENI</name>
<dbReference type="GeneTree" id="ENSGT01030000235814"/>
<evidence type="ECO:0000313" key="10">
    <source>
        <dbReference type="Ensembl" id="ENSONIP00000072848.1"/>
    </source>
</evidence>
<dbReference type="InterPro" id="IPR013087">
    <property type="entry name" value="Znf_C2H2_type"/>
</dbReference>
<organism evidence="10 11">
    <name type="scientific">Oreochromis niloticus</name>
    <name type="common">Nile tilapia</name>
    <name type="synonym">Tilapia nilotica</name>
    <dbReference type="NCBI Taxonomy" id="8128"/>
    <lineage>
        <taxon>Eukaryota</taxon>
        <taxon>Metazoa</taxon>
        <taxon>Chordata</taxon>
        <taxon>Craniata</taxon>
        <taxon>Vertebrata</taxon>
        <taxon>Euteleostomi</taxon>
        <taxon>Actinopterygii</taxon>
        <taxon>Neopterygii</taxon>
        <taxon>Teleostei</taxon>
        <taxon>Neoteleostei</taxon>
        <taxon>Acanthomorphata</taxon>
        <taxon>Ovalentaria</taxon>
        <taxon>Cichlomorphae</taxon>
        <taxon>Cichliformes</taxon>
        <taxon>Cichlidae</taxon>
        <taxon>African cichlids</taxon>
        <taxon>Pseudocrenilabrinae</taxon>
        <taxon>Oreochromini</taxon>
        <taxon>Oreochromis</taxon>
    </lineage>
</organism>
<dbReference type="SMART" id="SM00355">
    <property type="entry name" value="ZnF_C2H2"/>
    <property type="match status" value="4"/>
</dbReference>
<dbReference type="SUPFAM" id="SSF57667">
    <property type="entry name" value="beta-beta-alpha zinc fingers"/>
    <property type="match status" value="1"/>
</dbReference>
<keyword evidence="5" id="KW-0862">Zinc</keyword>
<feature type="domain" description="C2H2-type" evidence="9">
    <location>
        <begin position="232"/>
        <end position="259"/>
    </location>
</feature>
<feature type="region of interest" description="Disordered" evidence="8">
    <location>
        <begin position="94"/>
        <end position="114"/>
    </location>
</feature>
<dbReference type="Proteomes" id="UP000005207">
    <property type="component" value="Linkage group LG11"/>
</dbReference>
<evidence type="ECO:0000256" key="2">
    <source>
        <dbReference type="ARBA" id="ARBA00022723"/>
    </source>
</evidence>
<accession>A0A669EJ12</accession>
<dbReference type="AlphaFoldDB" id="A0A669EJ12"/>
<keyword evidence="3" id="KW-0677">Repeat</keyword>
<reference evidence="10" key="3">
    <citation type="submission" date="2025-09" db="UniProtKB">
        <authorList>
            <consortium name="Ensembl"/>
        </authorList>
    </citation>
    <scope>IDENTIFICATION</scope>
</reference>
<evidence type="ECO:0000256" key="3">
    <source>
        <dbReference type="ARBA" id="ARBA00022737"/>
    </source>
</evidence>
<keyword evidence="2" id="KW-0479">Metal-binding</keyword>
<keyword evidence="11" id="KW-1185">Reference proteome</keyword>
<proteinExistence type="predicted"/>
<sequence>MGSWVRFHQCPKGSKSPLVLFCSESMPKACNICKFLFTSEKYLVEHVTKVHTSVVSTKACTFTTPSLVNGKDNRRAQSTKVQLQSAKFVSKAINGTHSDGQTSGTNGALAQPNQLPSSHLHAPFAVLSSPPDTNQEGALSNPPSQPMPTILAMFENDSHRLALMKRMNTSWRSKVPYPCRQCGAVLRQPSLIISHRYLHRGRRSHQCPCGRAFKHRLHLLRHCVQHAEAISYICVSCGDTFTGAKLLAQHLKGRSLKKSPSGCTWKRKVKRTCRMTFMCDCGELFLRPSAYIWHQLKNRTASNKSKKPTM</sequence>
<evidence type="ECO:0000256" key="4">
    <source>
        <dbReference type="ARBA" id="ARBA00022771"/>
    </source>
</evidence>
<dbReference type="PANTHER" id="PTHR23226:SF416">
    <property type="entry name" value="FI01424P"/>
    <property type="match status" value="1"/>
</dbReference>
<comment type="subcellular location">
    <subcellularLocation>
        <location evidence="1">Nucleus</location>
    </subcellularLocation>
</comment>
<dbReference type="PROSITE" id="PS00028">
    <property type="entry name" value="ZINC_FINGER_C2H2_1"/>
    <property type="match status" value="2"/>
</dbReference>
<evidence type="ECO:0000256" key="8">
    <source>
        <dbReference type="SAM" id="MobiDB-lite"/>
    </source>
</evidence>
<protein>
    <recommendedName>
        <fullName evidence="9">C2H2-type domain-containing protein</fullName>
    </recommendedName>
</protein>
<evidence type="ECO:0000313" key="11">
    <source>
        <dbReference type="Proteomes" id="UP000005207"/>
    </source>
</evidence>
<dbReference type="InParanoid" id="A0A669EJ12"/>
<dbReference type="GO" id="GO:0005634">
    <property type="term" value="C:nucleus"/>
    <property type="evidence" value="ECO:0007669"/>
    <property type="project" value="UniProtKB-SubCell"/>
</dbReference>
<feature type="domain" description="C2H2-type" evidence="9">
    <location>
        <begin position="177"/>
        <end position="204"/>
    </location>
</feature>
<evidence type="ECO:0000256" key="7">
    <source>
        <dbReference type="PROSITE-ProRule" id="PRU00042"/>
    </source>
</evidence>
<keyword evidence="6" id="KW-0539">Nucleus</keyword>
<dbReference type="GO" id="GO:0008270">
    <property type="term" value="F:zinc ion binding"/>
    <property type="evidence" value="ECO:0007669"/>
    <property type="project" value="UniProtKB-KW"/>
</dbReference>
<dbReference type="OMA" id="RHINGKP"/>
<evidence type="ECO:0000256" key="1">
    <source>
        <dbReference type="ARBA" id="ARBA00004123"/>
    </source>
</evidence>
<evidence type="ECO:0000259" key="9">
    <source>
        <dbReference type="PROSITE" id="PS50157"/>
    </source>
</evidence>
<evidence type="ECO:0000256" key="5">
    <source>
        <dbReference type="ARBA" id="ARBA00022833"/>
    </source>
</evidence>
<dbReference type="InterPro" id="IPR036236">
    <property type="entry name" value="Znf_C2H2_sf"/>
</dbReference>
<dbReference type="Ensembl" id="ENSONIT00000050373.1">
    <property type="protein sequence ID" value="ENSONIP00000072848.1"/>
    <property type="gene ID" value="ENSONIG00000041019.1"/>
</dbReference>
<evidence type="ECO:0000256" key="6">
    <source>
        <dbReference type="ARBA" id="ARBA00023242"/>
    </source>
</evidence>
<keyword evidence="4 7" id="KW-0863">Zinc-finger</keyword>
<reference evidence="10" key="2">
    <citation type="submission" date="2025-08" db="UniProtKB">
        <authorList>
            <consortium name="Ensembl"/>
        </authorList>
    </citation>
    <scope>IDENTIFICATION</scope>
</reference>
<reference evidence="11" key="1">
    <citation type="submission" date="2012-01" db="EMBL/GenBank/DDBJ databases">
        <title>The Genome Sequence of Oreochromis niloticus (Nile Tilapia).</title>
        <authorList>
            <consortium name="Broad Institute Genome Assembly Team"/>
            <consortium name="Broad Institute Sequencing Platform"/>
            <person name="Di Palma F."/>
            <person name="Johnson J."/>
            <person name="Lander E.S."/>
            <person name="Lindblad-Toh K."/>
        </authorList>
    </citation>
    <scope>NUCLEOTIDE SEQUENCE [LARGE SCALE GENOMIC DNA]</scope>
</reference>
<dbReference type="PANTHER" id="PTHR23226">
    <property type="entry name" value="ZINC FINGER AND SCAN DOMAIN-CONTAINING"/>
    <property type="match status" value="1"/>
</dbReference>
<dbReference type="PROSITE" id="PS50157">
    <property type="entry name" value="ZINC_FINGER_C2H2_2"/>
    <property type="match status" value="2"/>
</dbReference>